<evidence type="ECO:0000313" key="4">
    <source>
        <dbReference type="EMBL" id="EGD0650847.1"/>
    </source>
</evidence>
<dbReference type="Proteomes" id="UP000531962">
    <property type="component" value="Unassembled WGS sequence"/>
</dbReference>
<proteinExistence type="predicted"/>
<reference evidence="4" key="4">
    <citation type="submission" date="2018-08" db="EMBL/GenBank/DDBJ databases">
        <authorList>
            <consortium name="GenomeTrakr network: Whole genome sequencing for foodborne pathogen traceback"/>
        </authorList>
    </citation>
    <scope>NUCLEOTIDE SEQUENCE</scope>
    <source>
        <strain evidence="4">NC_STEC178</strain>
    </source>
</reference>
<dbReference type="EMBL" id="UGCO01000002">
    <property type="protein sequence ID" value="STK78483.1"/>
    <property type="molecule type" value="Genomic_DNA"/>
</dbReference>
<evidence type="ECO:0000256" key="1">
    <source>
        <dbReference type="SAM" id="Phobius"/>
    </source>
</evidence>
<dbReference type="EMBL" id="AASWBF010000071">
    <property type="protein sequence ID" value="EFH4963407.1"/>
    <property type="molecule type" value="Genomic_DNA"/>
</dbReference>
<dbReference type="EMBL" id="AAVQAW010000029">
    <property type="protein sequence ID" value="EGD0650847.1"/>
    <property type="molecule type" value="Genomic_DNA"/>
</dbReference>
<keyword evidence="1" id="KW-0812">Transmembrane</keyword>
<protein>
    <submittedName>
        <fullName evidence="3">Uncharacterized protein</fullName>
    </submittedName>
</protein>
<feature type="transmembrane region" description="Helical" evidence="1">
    <location>
        <begin position="6"/>
        <end position="22"/>
    </location>
</feature>
<dbReference type="Proteomes" id="UP000233549">
    <property type="component" value="Unassembled WGS sequence"/>
</dbReference>
<dbReference type="Proteomes" id="UP000543424">
    <property type="component" value="Unassembled WGS sequence"/>
</dbReference>
<evidence type="ECO:0000313" key="2">
    <source>
        <dbReference type="EMBL" id="EFD6887113.1"/>
    </source>
</evidence>
<dbReference type="EMBL" id="DABUHV010000029">
    <property type="protein sequence ID" value="HAN4355650.1"/>
    <property type="molecule type" value="Genomic_DNA"/>
</dbReference>
<dbReference type="Proteomes" id="UP000859822">
    <property type="component" value="Unassembled WGS sequence"/>
</dbReference>
<evidence type="ECO:0000313" key="9">
    <source>
        <dbReference type="Proteomes" id="UP000254405"/>
    </source>
</evidence>
<keyword evidence="1" id="KW-1133">Transmembrane helix</keyword>
<dbReference type="AlphaFoldDB" id="A0A138KTE5"/>
<dbReference type="EMBL" id="PITP01000026">
    <property type="protein sequence ID" value="PKD87260.1"/>
    <property type="molecule type" value="Genomic_DNA"/>
</dbReference>
<evidence type="ECO:0000313" key="8">
    <source>
        <dbReference type="Proteomes" id="UP000233549"/>
    </source>
</evidence>
<reference evidence="5" key="2">
    <citation type="journal article" date="2018" name="Genome Biol.">
        <title>SKESA: strategic k-mer extension for scrupulous assemblies.</title>
        <authorList>
            <person name="Souvorov A."/>
            <person name="Agarwala R."/>
            <person name="Lipman D.J."/>
        </authorList>
    </citation>
    <scope>NUCLEOTIDE SEQUENCE</scope>
    <source>
        <strain evidence="5">489-16</strain>
    </source>
</reference>
<reference evidence="7 9" key="3">
    <citation type="submission" date="2018-06" db="EMBL/GenBank/DDBJ databases">
        <authorList>
            <consortium name="Pathogen Informatics"/>
            <person name="Doyle S."/>
        </authorList>
    </citation>
    <scope>NUCLEOTIDE SEQUENCE [LARGE SCALE GENOMIC DNA]</scope>
    <source>
        <strain evidence="7 9">NCTC8985</strain>
    </source>
</reference>
<evidence type="ECO:0000313" key="11">
    <source>
        <dbReference type="Proteomes" id="UP000543424"/>
    </source>
</evidence>
<evidence type="ECO:0000313" key="5">
    <source>
        <dbReference type="EMBL" id="HAN4355650.1"/>
    </source>
</evidence>
<keyword evidence="1" id="KW-0472">Membrane</keyword>
<evidence type="ECO:0000313" key="7">
    <source>
        <dbReference type="EMBL" id="STK78483.1"/>
    </source>
</evidence>
<evidence type="ECO:0000313" key="6">
    <source>
        <dbReference type="EMBL" id="PKD87260.1"/>
    </source>
</evidence>
<gene>
    <name evidence="4" type="ORF">B6R31_004602</name>
    <name evidence="6" type="ORF">CWS33_21720</name>
    <name evidence="3" type="ORF">F9413_23445</name>
    <name evidence="2" type="ORF">FZU14_23495</name>
    <name evidence="5" type="ORF">IFC14_004165</name>
    <name evidence="7" type="ORF">NCTC8985_06554</name>
</gene>
<dbReference type="Proteomes" id="UP000630371">
    <property type="component" value="Unassembled WGS sequence"/>
</dbReference>
<dbReference type="EMBL" id="AASKVF010000047">
    <property type="protein sequence ID" value="EFD6887113.1"/>
    <property type="molecule type" value="Genomic_DNA"/>
</dbReference>
<evidence type="ECO:0000313" key="3">
    <source>
        <dbReference type="EMBL" id="EFH4963407.1"/>
    </source>
</evidence>
<accession>A0A138KTE5</accession>
<sequence>MTASLGDVFGGLAFFLSIYATIKTIKFNERQKALIEAQEKLTNLQLTKEANELESSKRADVSANIVNIGNNKYKLKVFNKGKSPAKNVRIEFPDNNSPVSMSDVESKFPFESLVAYQSVDLIASGELGRASKFTVRLIWDDDFQDGNESVVHVTY</sequence>
<reference evidence="6 8" key="1">
    <citation type="submission" date="2017-12" db="EMBL/GenBank/DDBJ databases">
        <title>Rapid rising of carbapenem-resistant Enterobacteriaceae(CRE) and emergence of colistin resistance genemcr-1 in CRE in the hospital of Henan, China.</title>
        <authorList>
            <person name="Sun Q."/>
            <person name="Zhang R."/>
            <person name="Li Y."/>
            <person name="Shen Y."/>
            <person name="Zhang Y."/>
            <person name="Yang J."/>
            <person name="Shu L."/>
            <person name="Zhou H."/>
            <person name="Wang Y."/>
            <person name="Wang B."/>
            <person name="Shen Z."/>
        </authorList>
    </citation>
    <scope>NUCLEOTIDE SEQUENCE [LARGE SCALE GENOMIC DNA]</scope>
    <source>
        <strain evidence="6 8">3512</strain>
    </source>
</reference>
<dbReference type="Proteomes" id="UP000254405">
    <property type="component" value="Unassembled WGS sequence"/>
</dbReference>
<name>A0A138KTE5_ECOLX</name>
<organism evidence="3 11">
    <name type="scientific">Escherichia coli</name>
    <dbReference type="NCBI Taxonomy" id="562"/>
    <lineage>
        <taxon>Bacteria</taxon>
        <taxon>Pseudomonadati</taxon>
        <taxon>Pseudomonadota</taxon>
        <taxon>Gammaproteobacteria</taxon>
        <taxon>Enterobacterales</taxon>
        <taxon>Enterobacteriaceae</taxon>
        <taxon>Escherichia</taxon>
    </lineage>
</organism>
<dbReference type="RefSeq" id="WP_001610303.1">
    <property type="nucleotide sequence ID" value="NZ_AP027674.1"/>
</dbReference>
<evidence type="ECO:0000313" key="10">
    <source>
        <dbReference type="Proteomes" id="UP000531962"/>
    </source>
</evidence>
<reference evidence="5" key="6">
    <citation type="submission" date="2020-09" db="EMBL/GenBank/DDBJ databases">
        <authorList>
            <consortium name="NCBI Pathogen Detection Project"/>
        </authorList>
    </citation>
    <scope>NUCLEOTIDE SEQUENCE</scope>
    <source>
        <strain evidence="5">489-16</strain>
    </source>
</reference>
<reference evidence="3 11" key="5">
    <citation type="submission" date="2019-12" db="EMBL/GenBank/DDBJ databases">
        <authorList>
            <consortium name="NARMS: The National Antimicrobial Resistance Monitoring System"/>
        </authorList>
    </citation>
    <scope>NUCLEOTIDE SEQUENCE [LARGE SCALE GENOMIC DNA]</scope>
    <source>
        <strain evidence="2 10">19MD07CB01-EC</strain>
        <strain evidence="3 11">CVM N19EC0130</strain>
    </source>
</reference>